<feature type="signal peptide" evidence="1">
    <location>
        <begin position="1"/>
        <end position="23"/>
    </location>
</feature>
<dbReference type="RefSeq" id="WP_349762476.1">
    <property type="nucleotide sequence ID" value="NZ_JBEGCJ010000005.1"/>
</dbReference>
<dbReference type="InterPro" id="IPR012899">
    <property type="entry name" value="LTXXQ"/>
</dbReference>
<sequence length="239" mass="25367">MNLRLNTLALGLAIALGSASAHGQMGQGAMMGPGAVMGPGYGQMGPGMMGYGPGYSQMGPGYGHMGQMGPGMMMGPGYGHMGQMGPGMMMGPGYGHMGQMGPGMMMGPGYGHMGQMGPGMMMGPGYGHMGQMGPGMIGYGSGGITPLLDEAQREKMRELMEAHWPGQIERMNQMRELQAQMIALMQQERPDADELSSMNARMAELHGKMMLERLGLHNAMQDLLTDEQRQQLYPGGATR</sequence>
<gene>
    <name evidence="2" type="ORF">ABE960_11785</name>
</gene>
<name>A0ABV1NGN5_9GAMM</name>
<protein>
    <submittedName>
        <fullName evidence="2">Spy/CpxP family protein refolding chaperone</fullName>
    </submittedName>
</protein>
<keyword evidence="1" id="KW-0732">Signal</keyword>
<comment type="caution">
    <text evidence="2">The sequence shown here is derived from an EMBL/GenBank/DDBJ whole genome shotgun (WGS) entry which is preliminary data.</text>
</comment>
<dbReference type="Proteomes" id="UP001442468">
    <property type="component" value="Unassembled WGS sequence"/>
</dbReference>
<evidence type="ECO:0000313" key="3">
    <source>
        <dbReference type="Proteomes" id="UP001442468"/>
    </source>
</evidence>
<keyword evidence="3" id="KW-1185">Reference proteome</keyword>
<feature type="chain" id="PRO_5045532005" evidence="1">
    <location>
        <begin position="24"/>
        <end position="239"/>
    </location>
</feature>
<organism evidence="2 3">
    <name type="scientific">Halomonas aquatica</name>
    <dbReference type="NCBI Taxonomy" id="3151123"/>
    <lineage>
        <taxon>Bacteria</taxon>
        <taxon>Pseudomonadati</taxon>
        <taxon>Pseudomonadota</taxon>
        <taxon>Gammaproteobacteria</taxon>
        <taxon>Oceanospirillales</taxon>
        <taxon>Halomonadaceae</taxon>
        <taxon>Halomonas</taxon>
    </lineage>
</organism>
<dbReference type="CDD" id="cd09916">
    <property type="entry name" value="CpxP_like"/>
    <property type="match status" value="1"/>
</dbReference>
<reference evidence="2 3" key="1">
    <citation type="submission" date="2024-05" db="EMBL/GenBank/DDBJ databases">
        <title>Halomonas sp. SSM6 16S ribosomal RNA gene Genome sequencing and assembly.</title>
        <authorList>
            <person name="Yook S."/>
        </authorList>
    </citation>
    <scope>NUCLEOTIDE SEQUENCE [LARGE SCALE GENOMIC DNA]</scope>
    <source>
        <strain evidence="2 3">SSM6</strain>
    </source>
</reference>
<proteinExistence type="predicted"/>
<dbReference type="EMBL" id="JBEGCJ010000005">
    <property type="protein sequence ID" value="MEQ6918202.1"/>
    <property type="molecule type" value="Genomic_DNA"/>
</dbReference>
<accession>A0ABV1NGN5</accession>
<evidence type="ECO:0000313" key="2">
    <source>
        <dbReference type="EMBL" id="MEQ6918202.1"/>
    </source>
</evidence>
<evidence type="ECO:0000256" key="1">
    <source>
        <dbReference type="SAM" id="SignalP"/>
    </source>
</evidence>
<dbReference type="Gene3D" id="1.20.120.1490">
    <property type="match status" value="1"/>
</dbReference>